<evidence type="ECO:0000256" key="7">
    <source>
        <dbReference type="ARBA" id="ARBA00023242"/>
    </source>
</evidence>
<dbReference type="STRING" id="763665.A0A2G5BDG2"/>
<keyword evidence="3" id="KW-0156">Chromatin regulator</keyword>
<dbReference type="OrthoDB" id="6017at2759"/>
<gene>
    <name evidence="10" type="ORF">COEREDRAFT_41594</name>
</gene>
<dbReference type="AlphaFoldDB" id="A0A2G5BDG2"/>
<dbReference type="InterPro" id="IPR001487">
    <property type="entry name" value="Bromodomain"/>
</dbReference>
<evidence type="ECO:0000256" key="2">
    <source>
        <dbReference type="ARBA" id="ARBA00022737"/>
    </source>
</evidence>
<evidence type="ECO:0000256" key="4">
    <source>
        <dbReference type="ARBA" id="ARBA00023015"/>
    </source>
</evidence>
<dbReference type="Gene3D" id="1.20.920.10">
    <property type="entry name" value="Bromodomain-like"/>
    <property type="match status" value="1"/>
</dbReference>
<keyword evidence="11" id="KW-1185">Reference proteome</keyword>
<keyword evidence="5 8" id="KW-0103">Bromodomain</keyword>
<keyword evidence="6" id="KW-0804">Transcription</keyword>
<feature type="non-terminal residue" evidence="10">
    <location>
        <position position="74"/>
    </location>
</feature>
<organism evidence="10 11">
    <name type="scientific">Coemansia reversa (strain ATCC 12441 / NRRL 1564)</name>
    <dbReference type="NCBI Taxonomy" id="763665"/>
    <lineage>
        <taxon>Eukaryota</taxon>
        <taxon>Fungi</taxon>
        <taxon>Fungi incertae sedis</taxon>
        <taxon>Zoopagomycota</taxon>
        <taxon>Kickxellomycotina</taxon>
        <taxon>Kickxellomycetes</taxon>
        <taxon>Kickxellales</taxon>
        <taxon>Kickxellaceae</taxon>
        <taxon>Coemansia</taxon>
    </lineage>
</organism>
<keyword evidence="4" id="KW-0805">Transcription regulation</keyword>
<dbReference type="PRINTS" id="PR00503">
    <property type="entry name" value="BROMODOMAIN"/>
</dbReference>
<dbReference type="PROSITE" id="PS50014">
    <property type="entry name" value="BROMODOMAIN_2"/>
    <property type="match status" value="1"/>
</dbReference>
<dbReference type="EMBL" id="KZ303496">
    <property type="protein sequence ID" value="PIA17022.1"/>
    <property type="molecule type" value="Genomic_DNA"/>
</dbReference>
<evidence type="ECO:0000259" key="9">
    <source>
        <dbReference type="PROSITE" id="PS50014"/>
    </source>
</evidence>
<proteinExistence type="predicted"/>
<dbReference type="GO" id="GO:0006338">
    <property type="term" value="P:chromatin remodeling"/>
    <property type="evidence" value="ECO:0007669"/>
    <property type="project" value="InterPro"/>
</dbReference>
<dbReference type="InterPro" id="IPR036427">
    <property type="entry name" value="Bromodomain-like_sf"/>
</dbReference>
<dbReference type="PANTHER" id="PTHR16062:SF21">
    <property type="entry name" value="CHROMATIN STRUCTURE-REMODELING COMPLEX SUBUNIT RSC1-RELATED"/>
    <property type="match status" value="1"/>
</dbReference>
<evidence type="ECO:0000256" key="1">
    <source>
        <dbReference type="ARBA" id="ARBA00004123"/>
    </source>
</evidence>
<keyword evidence="7" id="KW-0539">Nucleus</keyword>
<dbReference type="SUPFAM" id="SSF47370">
    <property type="entry name" value="Bromodomain"/>
    <property type="match status" value="1"/>
</dbReference>
<feature type="domain" description="Bromo" evidence="9">
    <location>
        <begin position="1"/>
        <end position="67"/>
    </location>
</feature>
<dbReference type="Proteomes" id="UP000242474">
    <property type="component" value="Unassembled WGS sequence"/>
</dbReference>
<evidence type="ECO:0000256" key="6">
    <source>
        <dbReference type="ARBA" id="ARBA00023163"/>
    </source>
</evidence>
<comment type="subcellular location">
    <subcellularLocation>
        <location evidence="1">Nucleus</location>
    </subcellularLocation>
</comment>
<evidence type="ECO:0000313" key="10">
    <source>
        <dbReference type="EMBL" id="PIA17022.1"/>
    </source>
</evidence>
<reference evidence="10 11" key="1">
    <citation type="journal article" date="2015" name="Genome Biol. Evol.">
        <title>Phylogenomic analyses indicate that early fungi evolved digesting cell walls of algal ancestors of land plants.</title>
        <authorList>
            <person name="Chang Y."/>
            <person name="Wang S."/>
            <person name="Sekimoto S."/>
            <person name="Aerts A.L."/>
            <person name="Choi C."/>
            <person name="Clum A."/>
            <person name="LaButti K.M."/>
            <person name="Lindquist E.A."/>
            <person name="Yee Ngan C."/>
            <person name="Ohm R.A."/>
            <person name="Salamov A.A."/>
            <person name="Grigoriev I.V."/>
            <person name="Spatafora J.W."/>
            <person name="Berbee M.L."/>
        </authorList>
    </citation>
    <scope>NUCLEOTIDE SEQUENCE [LARGE SCALE GENOMIC DNA]</scope>
    <source>
        <strain evidence="10 11">NRRL 1564</strain>
    </source>
</reference>
<protein>
    <submittedName>
        <fullName evidence="10">Bromodomain-containing protein</fullName>
    </submittedName>
</protein>
<dbReference type="GO" id="GO:0016586">
    <property type="term" value="C:RSC-type complex"/>
    <property type="evidence" value="ECO:0007669"/>
    <property type="project" value="InterPro"/>
</dbReference>
<evidence type="ECO:0000256" key="5">
    <source>
        <dbReference type="ARBA" id="ARBA00023117"/>
    </source>
</evidence>
<sequence length="74" mass="8440">MCTAFNKLPPKKEYPDYYVEIQKPIALDIIKGKITRGAYSSIAEFVADIDLMCDNAQKYNIPDSYIYEVAGDIR</sequence>
<evidence type="ECO:0000313" key="11">
    <source>
        <dbReference type="Proteomes" id="UP000242474"/>
    </source>
</evidence>
<dbReference type="Pfam" id="PF00439">
    <property type="entry name" value="Bromodomain"/>
    <property type="match status" value="1"/>
</dbReference>
<dbReference type="InterPro" id="IPR037382">
    <property type="entry name" value="Rsc/polybromo"/>
</dbReference>
<evidence type="ECO:0000256" key="8">
    <source>
        <dbReference type="PROSITE-ProRule" id="PRU00035"/>
    </source>
</evidence>
<dbReference type="PANTHER" id="PTHR16062">
    <property type="entry name" value="SWI/SNF-RELATED"/>
    <property type="match status" value="1"/>
</dbReference>
<dbReference type="SMART" id="SM00297">
    <property type="entry name" value="BROMO"/>
    <property type="match status" value="1"/>
</dbReference>
<dbReference type="GO" id="GO:0006368">
    <property type="term" value="P:transcription elongation by RNA polymerase II"/>
    <property type="evidence" value="ECO:0007669"/>
    <property type="project" value="TreeGrafter"/>
</dbReference>
<evidence type="ECO:0000256" key="3">
    <source>
        <dbReference type="ARBA" id="ARBA00022853"/>
    </source>
</evidence>
<name>A0A2G5BDG2_COERN</name>
<dbReference type="GO" id="GO:0003682">
    <property type="term" value="F:chromatin binding"/>
    <property type="evidence" value="ECO:0007669"/>
    <property type="project" value="TreeGrafter"/>
</dbReference>
<keyword evidence="2" id="KW-0677">Repeat</keyword>
<accession>A0A2G5BDG2</accession>